<dbReference type="AlphaFoldDB" id="A0A0A5G838"/>
<comment type="similarity">
    <text evidence="1">Belongs to the ABC transporter superfamily.</text>
</comment>
<keyword evidence="7" id="KW-1185">Reference proteome</keyword>
<dbReference type="InterPro" id="IPR017871">
    <property type="entry name" value="ABC_transporter-like_CS"/>
</dbReference>
<reference evidence="6 7" key="1">
    <citation type="submission" date="2013-08" db="EMBL/GenBank/DDBJ databases">
        <authorList>
            <person name="Huang J."/>
            <person name="Wang G."/>
        </authorList>
    </citation>
    <scope>NUCLEOTIDE SEQUENCE [LARGE SCALE GENOMIC DNA]</scope>
    <source>
        <strain evidence="6 7">JSM 072002</strain>
    </source>
</reference>
<dbReference type="SMART" id="SM00382">
    <property type="entry name" value="AAA"/>
    <property type="match status" value="1"/>
</dbReference>
<keyword evidence="4" id="KW-0067">ATP-binding</keyword>
<dbReference type="Pfam" id="PF08352">
    <property type="entry name" value="oligo_HPY"/>
    <property type="match status" value="1"/>
</dbReference>
<dbReference type="Pfam" id="PF00005">
    <property type="entry name" value="ABC_tran"/>
    <property type="match status" value="1"/>
</dbReference>
<evidence type="ECO:0000256" key="1">
    <source>
        <dbReference type="ARBA" id="ARBA00005417"/>
    </source>
</evidence>
<dbReference type="eggNOG" id="COG4608">
    <property type="taxonomic scope" value="Bacteria"/>
</dbReference>
<dbReference type="PROSITE" id="PS00211">
    <property type="entry name" value="ABC_TRANSPORTER_1"/>
    <property type="match status" value="1"/>
</dbReference>
<dbReference type="PANTHER" id="PTHR43776">
    <property type="entry name" value="TRANSPORT ATP-BINDING PROTEIN"/>
    <property type="match status" value="1"/>
</dbReference>
<dbReference type="InterPro" id="IPR027417">
    <property type="entry name" value="P-loop_NTPase"/>
</dbReference>
<evidence type="ECO:0000313" key="7">
    <source>
        <dbReference type="Proteomes" id="UP000030401"/>
    </source>
</evidence>
<dbReference type="InterPro" id="IPR013563">
    <property type="entry name" value="Oligopep_ABC_C"/>
</dbReference>
<dbReference type="SUPFAM" id="SSF52540">
    <property type="entry name" value="P-loop containing nucleoside triphosphate hydrolases"/>
    <property type="match status" value="1"/>
</dbReference>
<dbReference type="InterPro" id="IPR003593">
    <property type="entry name" value="AAA+_ATPase"/>
</dbReference>
<dbReference type="GO" id="GO:0055085">
    <property type="term" value="P:transmembrane transport"/>
    <property type="evidence" value="ECO:0007669"/>
    <property type="project" value="UniProtKB-ARBA"/>
</dbReference>
<dbReference type="EMBL" id="AVPG01000007">
    <property type="protein sequence ID" value="KGX87338.1"/>
    <property type="molecule type" value="Genomic_DNA"/>
</dbReference>
<evidence type="ECO:0000256" key="3">
    <source>
        <dbReference type="ARBA" id="ARBA00022741"/>
    </source>
</evidence>
<dbReference type="RefSeq" id="WP_036833489.1">
    <property type="nucleotide sequence ID" value="NZ_AVPG01000007.1"/>
</dbReference>
<dbReference type="GO" id="GO:0005524">
    <property type="term" value="F:ATP binding"/>
    <property type="evidence" value="ECO:0007669"/>
    <property type="project" value="UniProtKB-KW"/>
</dbReference>
<organism evidence="6 7">
    <name type="scientific">Pontibacillus litoralis JSM 072002</name>
    <dbReference type="NCBI Taxonomy" id="1385512"/>
    <lineage>
        <taxon>Bacteria</taxon>
        <taxon>Bacillati</taxon>
        <taxon>Bacillota</taxon>
        <taxon>Bacilli</taxon>
        <taxon>Bacillales</taxon>
        <taxon>Bacillaceae</taxon>
        <taxon>Pontibacillus</taxon>
    </lineage>
</organism>
<dbReference type="CDD" id="cd03257">
    <property type="entry name" value="ABC_NikE_OppD_transporters"/>
    <property type="match status" value="1"/>
</dbReference>
<dbReference type="GO" id="GO:0015833">
    <property type="term" value="P:peptide transport"/>
    <property type="evidence" value="ECO:0007669"/>
    <property type="project" value="InterPro"/>
</dbReference>
<gene>
    <name evidence="6" type="ORF">N784_15630</name>
</gene>
<dbReference type="FunFam" id="3.40.50.300:FF:000016">
    <property type="entry name" value="Oligopeptide ABC transporter ATP-binding component"/>
    <property type="match status" value="1"/>
</dbReference>
<name>A0A0A5G838_9BACI</name>
<dbReference type="Proteomes" id="UP000030401">
    <property type="component" value="Unassembled WGS sequence"/>
</dbReference>
<evidence type="ECO:0000256" key="4">
    <source>
        <dbReference type="ARBA" id="ARBA00022840"/>
    </source>
</evidence>
<dbReference type="OrthoDB" id="9802264at2"/>
<feature type="domain" description="ABC transporter" evidence="5">
    <location>
        <begin position="9"/>
        <end position="260"/>
    </location>
</feature>
<dbReference type="STRING" id="1385512.N784_15630"/>
<sequence>MRNAAKPLLEVNNLQMHFPVRGGFFRRKIGEVKAVDGVTLSINKGETLGLVGESGCGKSTTGRSILRLLQPTAGQVLLEGEDITSVKGKKLWDIRKDMQMVFQDPYASLNPMQMVGNIVGEPIRNYYPKKKSEEIKQEVADLLKRVGLPEEAYYKYAHEFSGGQRQRIGIARALALKPKLIIADEPVSALDVSVQSQVLNLLNELQDEFQLTYLFIAHDLSVVKHMSNRIGVMYLGQIVEIADKGSIYENPLHPYTQALISAVPDASKVGEKRDRIVLEGDVPSPENPPTGCPFHTRCPKAIDKCSTIKPPLKEVKPGQQVACVLYDESLLKS</sequence>
<dbReference type="NCBIfam" id="TIGR01727">
    <property type="entry name" value="oligo_HPY"/>
    <property type="match status" value="1"/>
</dbReference>
<protein>
    <submittedName>
        <fullName evidence="6">Peptide ABC transporter substrate-binding protein</fullName>
    </submittedName>
</protein>
<proteinExistence type="inferred from homology"/>
<keyword evidence="3" id="KW-0547">Nucleotide-binding</keyword>
<comment type="caution">
    <text evidence="6">The sequence shown here is derived from an EMBL/GenBank/DDBJ whole genome shotgun (WGS) entry which is preliminary data.</text>
</comment>
<dbReference type="InterPro" id="IPR003439">
    <property type="entry name" value="ABC_transporter-like_ATP-bd"/>
</dbReference>
<dbReference type="PROSITE" id="PS50893">
    <property type="entry name" value="ABC_TRANSPORTER_2"/>
    <property type="match status" value="1"/>
</dbReference>
<accession>A0A0A5G838</accession>
<dbReference type="InterPro" id="IPR050319">
    <property type="entry name" value="ABC_transp_ATP-bind"/>
</dbReference>
<evidence type="ECO:0000256" key="2">
    <source>
        <dbReference type="ARBA" id="ARBA00022448"/>
    </source>
</evidence>
<dbReference type="Gene3D" id="3.40.50.300">
    <property type="entry name" value="P-loop containing nucleotide triphosphate hydrolases"/>
    <property type="match status" value="1"/>
</dbReference>
<evidence type="ECO:0000259" key="5">
    <source>
        <dbReference type="PROSITE" id="PS50893"/>
    </source>
</evidence>
<dbReference type="PANTHER" id="PTHR43776:SF8">
    <property type="entry name" value="ABC TRANSPORTER, ATP-BINDING PROTEIN"/>
    <property type="match status" value="1"/>
</dbReference>
<dbReference type="GO" id="GO:0016887">
    <property type="term" value="F:ATP hydrolysis activity"/>
    <property type="evidence" value="ECO:0007669"/>
    <property type="project" value="InterPro"/>
</dbReference>
<keyword evidence="2" id="KW-0813">Transport</keyword>
<evidence type="ECO:0000313" key="6">
    <source>
        <dbReference type="EMBL" id="KGX87338.1"/>
    </source>
</evidence>